<dbReference type="GO" id="GO:0008168">
    <property type="term" value="F:methyltransferase activity"/>
    <property type="evidence" value="ECO:0007669"/>
    <property type="project" value="UniProtKB-KW"/>
</dbReference>
<gene>
    <name evidence="2" type="ORF">ACFQ39_11415</name>
</gene>
<keyword evidence="3" id="KW-1185">Reference proteome</keyword>
<dbReference type="RefSeq" id="WP_377179036.1">
    <property type="nucleotide sequence ID" value="NZ_JBHTMY010000003.1"/>
</dbReference>
<evidence type="ECO:0000313" key="3">
    <source>
        <dbReference type="Proteomes" id="UP001597201"/>
    </source>
</evidence>
<organism evidence="2 3">
    <name type="scientific">Namhaeicola litoreus</name>
    <dbReference type="NCBI Taxonomy" id="1052145"/>
    <lineage>
        <taxon>Bacteria</taxon>
        <taxon>Pseudomonadati</taxon>
        <taxon>Bacteroidota</taxon>
        <taxon>Flavobacteriia</taxon>
        <taxon>Flavobacteriales</taxon>
        <taxon>Flavobacteriaceae</taxon>
        <taxon>Namhaeicola</taxon>
    </lineage>
</organism>
<keyword evidence="2" id="KW-0808">Transferase</keyword>
<dbReference type="InterPro" id="IPR029063">
    <property type="entry name" value="SAM-dependent_MTases_sf"/>
</dbReference>
<comment type="caution">
    <text evidence="2">The sequence shown here is derived from an EMBL/GenBank/DDBJ whole genome shotgun (WGS) entry which is preliminary data.</text>
</comment>
<evidence type="ECO:0000259" key="1">
    <source>
        <dbReference type="Pfam" id="PF13649"/>
    </source>
</evidence>
<dbReference type="EMBL" id="JBHTMY010000003">
    <property type="protein sequence ID" value="MFD1316226.1"/>
    <property type="molecule type" value="Genomic_DNA"/>
</dbReference>
<feature type="domain" description="Methyltransferase" evidence="1">
    <location>
        <begin position="63"/>
        <end position="156"/>
    </location>
</feature>
<dbReference type="Gene3D" id="3.40.50.150">
    <property type="entry name" value="Vaccinia Virus protein VP39"/>
    <property type="match status" value="1"/>
</dbReference>
<dbReference type="CDD" id="cd02440">
    <property type="entry name" value="AdoMet_MTases"/>
    <property type="match status" value="1"/>
</dbReference>
<dbReference type="InterPro" id="IPR041698">
    <property type="entry name" value="Methyltransf_25"/>
</dbReference>
<dbReference type="Pfam" id="PF13649">
    <property type="entry name" value="Methyltransf_25"/>
    <property type="match status" value="1"/>
</dbReference>
<name>A0ABW3Y516_9FLAO</name>
<reference evidence="3" key="1">
    <citation type="journal article" date="2019" name="Int. J. Syst. Evol. Microbiol.">
        <title>The Global Catalogue of Microorganisms (GCM) 10K type strain sequencing project: providing services to taxonomists for standard genome sequencing and annotation.</title>
        <authorList>
            <consortium name="The Broad Institute Genomics Platform"/>
            <consortium name="The Broad Institute Genome Sequencing Center for Infectious Disease"/>
            <person name="Wu L."/>
            <person name="Ma J."/>
        </authorList>
    </citation>
    <scope>NUCLEOTIDE SEQUENCE [LARGE SCALE GENOMIC DNA]</scope>
    <source>
        <strain evidence="3">CCUG 61485</strain>
    </source>
</reference>
<sequence length="233" mass="26745">MINTKERSLEVEIMDDFEIGGEALTKSLDQLAVINFLLGGNAVTINGLKKMLKNQPKEGQLTIVDLGCGNGKMLRLIADFGRKNGYSFKLIGFDANKNTVDYAQNSSTQYPEIEFKQSNVLDDDFDIAYCDIVLSTLFLHHFTENEIVKLLKKLVDKAKIGILVNDLHRHKMAYFLFKLFCLPISNEMIVNDGLISILKGFKLEELIQMSDQIKAKRQISWKWAFRYQWILQR</sequence>
<keyword evidence="2" id="KW-0489">Methyltransferase</keyword>
<proteinExistence type="predicted"/>
<dbReference type="GO" id="GO:0032259">
    <property type="term" value="P:methylation"/>
    <property type="evidence" value="ECO:0007669"/>
    <property type="project" value="UniProtKB-KW"/>
</dbReference>
<dbReference type="Proteomes" id="UP001597201">
    <property type="component" value="Unassembled WGS sequence"/>
</dbReference>
<accession>A0ABW3Y516</accession>
<dbReference type="SUPFAM" id="SSF53335">
    <property type="entry name" value="S-adenosyl-L-methionine-dependent methyltransferases"/>
    <property type="match status" value="1"/>
</dbReference>
<evidence type="ECO:0000313" key="2">
    <source>
        <dbReference type="EMBL" id="MFD1316226.1"/>
    </source>
</evidence>
<protein>
    <submittedName>
        <fullName evidence="2">Methyltransferase domain-containing protein</fullName>
    </submittedName>
</protein>